<dbReference type="GO" id="GO:0051260">
    <property type="term" value="P:protein homooligomerization"/>
    <property type="evidence" value="ECO:0007669"/>
    <property type="project" value="InterPro"/>
</dbReference>
<dbReference type="Pfam" id="PF02214">
    <property type="entry name" value="BTB_2"/>
    <property type="match status" value="1"/>
</dbReference>
<proteinExistence type="predicted"/>
<accession>A0A267GPG0</accession>
<dbReference type="SMART" id="SM00320">
    <property type="entry name" value="WD40"/>
    <property type="match status" value="3"/>
</dbReference>
<evidence type="ECO:0000259" key="2">
    <source>
        <dbReference type="PROSITE" id="PS50097"/>
    </source>
</evidence>
<dbReference type="PANTHER" id="PTHR15859:SF1">
    <property type="entry name" value="BTB DOMAIN-CONTAINING PROTEIN"/>
    <property type="match status" value="1"/>
</dbReference>
<dbReference type="SUPFAM" id="SSF54695">
    <property type="entry name" value="POZ domain"/>
    <property type="match status" value="1"/>
</dbReference>
<evidence type="ECO:0000313" key="3">
    <source>
        <dbReference type="EMBL" id="PAA87905.1"/>
    </source>
</evidence>
<dbReference type="InterPro" id="IPR036322">
    <property type="entry name" value="WD40_repeat_dom_sf"/>
</dbReference>
<dbReference type="InterPro" id="IPR001680">
    <property type="entry name" value="WD40_rpt"/>
</dbReference>
<organism evidence="3 4">
    <name type="scientific">Macrostomum lignano</name>
    <dbReference type="NCBI Taxonomy" id="282301"/>
    <lineage>
        <taxon>Eukaryota</taxon>
        <taxon>Metazoa</taxon>
        <taxon>Spiralia</taxon>
        <taxon>Lophotrochozoa</taxon>
        <taxon>Platyhelminthes</taxon>
        <taxon>Rhabditophora</taxon>
        <taxon>Macrostomorpha</taxon>
        <taxon>Macrostomida</taxon>
        <taxon>Macrostomidae</taxon>
        <taxon>Macrostomum</taxon>
    </lineage>
</organism>
<feature type="region of interest" description="Disordered" evidence="1">
    <location>
        <begin position="218"/>
        <end position="251"/>
    </location>
</feature>
<dbReference type="InterPro" id="IPR047876">
    <property type="entry name" value="SHKBP1/KCTD3"/>
</dbReference>
<dbReference type="Gene3D" id="2.130.10.10">
    <property type="entry name" value="YVTN repeat-like/Quinoprotein amine dehydrogenase"/>
    <property type="match status" value="1"/>
</dbReference>
<feature type="non-terminal residue" evidence="3">
    <location>
        <position position="1"/>
    </location>
</feature>
<keyword evidence="4" id="KW-1185">Reference proteome</keyword>
<dbReference type="OrthoDB" id="6077599at2759"/>
<dbReference type="EMBL" id="NIVC01000212">
    <property type="protein sequence ID" value="PAA87905.1"/>
    <property type="molecule type" value="Genomic_DNA"/>
</dbReference>
<feature type="compositionally biased region" description="Low complexity" evidence="1">
    <location>
        <begin position="225"/>
        <end position="249"/>
    </location>
</feature>
<dbReference type="SMART" id="SM00225">
    <property type="entry name" value="BTB"/>
    <property type="match status" value="1"/>
</dbReference>
<name>A0A267GPG0_9PLAT</name>
<dbReference type="InterPro" id="IPR003131">
    <property type="entry name" value="T1-type_BTB"/>
</dbReference>
<evidence type="ECO:0000256" key="1">
    <source>
        <dbReference type="SAM" id="MobiDB-lite"/>
    </source>
</evidence>
<dbReference type="PANTHER" id="PTHR15859">
    <property type="entry name" value="SETA BINDING PROTEIN 1"/>
    <property type="match status" value="1"/>
</dbReference>
<protein>
    <recommendedName>
        <fullName evidence="2">BTB domain-containing protein</fullName>
    </recommendedName>
</protein>
<gene>
    <name evidence="3" type="ORF">BOX15_Mlig008741g2</name>
</gene>
<dbReference type="STRING" id="282301.A0A267GPG0"/>
<dbReference type="InterPro" id="IPR011333">
    <property type="entry name" value="SKP1/BTB/POZ_sf"/>
</dbReference>
<evidence type="ECO:0000313" key="4">
    <source>
        <dbReference type="Proteomes" id="UP000215902"/>
    </source>
</evidence>
<comment type="caution">
    <text evidence="3">The sequence shown here is derived from an EMBL/GenBank/DDBJ whole genome shotgun (WGS) entry which is preliminary data.</text>
</comment>
<dbReference type="AlphaFoldDB" id="A0A267GPG0"/>
<sequence>KIVMPNSIKSDIINFNVGGKRFSTSQQTLLSIPDTFFRALLNGSLDTQRAETGAIFIDRDPKLFSLILNYLRTRDLPSSDNVDWLALKNEAEFYGVTCLSRKLSLCEEAYYGACGSVYFHAHISAIDGQEVTLIRCQQSWLAVATHDAVRLYRLKEAAGWQPVWQSQPGAFPDRLHRLALSGRLSGASARDHRLLGVASSGGDHRVLLFAVPETAAGGGVGSGGVDDTTTGSGSDAAAAPAAAVSAAPPRELKSPGPVDDLLFVSNQLVAVSRRAGALGVLHHATGSWQLQAIGAPVTSLDIAGSEFLLLGCANGQICHIDMEKLPMRLKDNDLLVTELYRDPSQEAVTSLSVYLTPKTSLSGGKWLEIAYGTASGLVRVIVQHPETPGHAPQLFQTFSVHRRPVEHVSLSERHLISVCSELGHVRSWQVTRFRGMISTQPGSTPLASFHVLHFSCSPGRHPGPHGEKDDLQIFVQQVLPAASSLFIRLAPNGRRVCTIRSVDGSAITAFATHEYEGCSSRLGSRPRRYLITGHANGSLQMWDLTTALEQLPPNSDAGARPPSCLLSGASAGVATQRHVTAATAAAATIAATASGGGCSGSGYSGHVGGPTPRELVSLLESCHLTPSSSVSSGLPDT</sequence>
<dbReference type="SUPFAM" id="SSF50978">
    <property type="entry name" value="WD40 repeat-like"/>
    <property type="match status" value="1"/>
</dbReference>
<dbReference type="InterPro" id="IPR000210">
    <property type="entry name" value="BTB/POZ_dom"/>
</dbReference>
<dbReference type="InterPro" id="IPR015943">
    <property type="entry name" value="WD40/YVTN_repeat-like_dom_sf"/>
</dbReference>
<dbReference type="PROSITE" id="PS50097">
    <property type="entry name" value="BTB"/>
    <property type="match status" value="1"/>
</dbReference>
<dbReference type="Gene3D" id="3.30.710.10">
    <property type="entry name" value="Potassium Channel Kv1.1, Chain A"/>
    <property type="match status" value="1"/>
</dbReference>
<dbReference type="Proteomes" id="UP000215902">
    <property type="component" value="Unassembled WGS sequence"/>
</dbReference>
<feature type="domain" description="BTB" evidence="2">
    <location>
        <begin position="11"/>
        <end position="80"/>
    </location>
</feature>
<reference evidence="3 4" key="1">
    <citation type="submission" date="2017-06" db="EMBL/GenBank/DDBJ databases">
        <title>A platform for efficient transgenesis in Macrostomum lignano, a flatworm model organism for stem cell research.</title>
        <authorList>
            <person name="Berezikov E."/>
        </authorList>
    </citation>
    <scope>NUCLEOTIDE SEQUENCE [LARGE SCALE GENOMIC DNA]</scope>
    <source>
        <strain evidence="3">DV1</strain>
        <tissue evidence="3">Whole organism</tissue>
    </source>
</reference>